<evidence type="ECO:0000256" key="3">
    <source>
        <dbReference type="ARBA" id="ARBA00022771"/>
    </source>
</evidence>
<comment type="subcellular location">
    <subcellularLocation>
        <location evidence="1">Nucleus membrane</location>
        <topology evidence="1">Peripheral membrane protein</topology>
        <orientation evidence="1">Cytoplasmic side</orientation>
    </subcellularLocation>
</comment>
<gene>
    <name evidence="12" type="ORF">ONE63_002521</name>
</gene>
<evidence type="ECO:0000256" key="8">
    <source>
        <dbReference type="ARBA" id="ARBA00042384"/>
    </source>
</evidence>
<evidence type="ECO:0000256" key="1">
    <source>
        <dbReference type="ARBA" id="ARBA00004335"/>
    </source>
</evidence>
<dbReference type="PANTHER" id="PTHR46527">
    <property type="entry name" value="NUCLEOPORIN-LIKE PROTEIN 2"/>
    <property type="match status" value="1"/>
</dbReference>
<proteinExistence type="predicted"/>
<dbReference type="GO" id="GO:0008270">
    <property type="term" value="F:zinc ion binding"/>
    <property type="evidence" value="ECO:0007669"/>
    <property type="project" value="UniProtKB-KW"/>
</dbReference>
<name>A0AAV7XBF6_9NEOP</name>
<dbReference type="Gene3D" id="4.10.1000.10">
    <property type="entry name" value="Zinc finger, CCCH-type"/>
    <property type="match status" value="1"/>
</dbReference>
<evidence type="ECO:0000256" key="9">
    <source>
        <dbReference type="PROSITE-ProRule" id="PRU00723"/>
    </source>
</evidence>
<feature type="region of interest" description="Disordered" evidence="10">
    <location>
        <begin position="352"/>
        <end position="376"/>
    </location>
</feature>
<evidence type="ECO:0000256" key="4">
    <source>
        <dbReference type="ARBA" id="ARBA00022833"/>
    </source>
</evidence>
<evidence type="ECO:0000256" key="5">
    <source>
        <dbReference type="ARBA" id="ARBA00023242"/>
    </source>
</evidence>
<feature type="zinc finger region" description="C3H1-type" evidence="9">
    <location>
        <begin position="1"/>
        <end position="25"/>
    </location>
</feature>
<organism evidence="12 13">
    <name type="scientific">Megalurothrips usitatus</name>
    <name type="common">bean blossom thrips</name>
    <dbReference type="NCBI Taxonomy" id="439358"/>
    <lineage>
        <taxon>Eukaryota</taxon>
        <taxon>Metazoa</taxon>
        <taxon>Ecdysozoa</taxon>
        <taxon>Arthropoda</taxon>
        <taxon>Hexapoda</taxon>
        <taxon>Insecta</taxon>
        <taxon>Pterygota</taxon>
        <taxon>Neoptera</taxon>
        <taxon>Paraneoptera</taxon>
        <taxon>Thysanoptera</taxon>
        <taxon>Terebrantia</taxon>
        <taxon>Thripoidea</taxon>
        <taxon>Thripidae</taxon>
        <taxon>Megalurothrips</taxon>
    </lineage>
</organism>
<dbReference type="EMBL" id="JAPTSV010000012">
    <property type="protein sequence ID" value="KAJ1522213.1"/>
    <property type="molecule type" value="Genomic_DNA"/>
</dbReference>
<feature type="domain" description="C3H1-type" evidence="11">
    <location>
        <begin position="1"/>
        <end position="25"/>
    </location>
</feature>
<comment type="function">
    <text evidence="6">Required for the export of mRNAs containing poly(A) tails from the nucleus into the cytoplasm.</text>
</comment>
<dbReference type="InterPro" id="IPR000571">
    <property type="entry name" value="Znf_CCCH"/>
</dbReference>
<feature type="region of interest" description="Disordered" evidence="10">
    <location>
        <begin position="160"/>
        <end position="268"/>
    </location>
</feature>
<dbReference type="SUPFAM" id="SSF90229">
    <property type="entry name" value="CCCH zinc finger"/>
    <property type="match status" value="1"/>
</dbReference>
<protein>
    <recommendedName>
        <fullName evidence="7">Nucleoporin NUP42</fullName>
    </recommendedName>
    <alternativeName>
        <fullName evidence="8">Nucleoporin-like protein 2</fullName>
    </alternativeName>
</protein>
<dbReference type="Proteomes" id="UP001075354">
    <property type="component" value="Chromosome 12"/>
</dbReference>
<dbReference type="SMART" id="SM00356">
    <property type="entry name" value="ZnF_C3H1"/>
    <property type="match status" value="1"/>
</dbReference>
<keyword evidence="13" id="KW-1185">Reference proteome</keyword>
<sequence length="446" mass="46286">MVVCRYYQQGTCRFGQNCRFEHPSPQYGSTYVSPLLRSSQPPPNVTAPRNVPANHTVRTTMKDARDVHNLIVKDINESEKGGVWPLSCYNFWPAATHSNVPGLEDLSPEEMRHLQMQAQATGTIDACNQQIQQMYQQARARFNSLKIPNPETLSTIESLTRGPAAPSSQFSFARGSNVAQDSWPSTNQSSVFGGSSTAQGQNSIFGGSSSSTTGFGSSQTPAFGAASNQQGIFGGSSQFTSPTSPQKSIFGGAVASQPQQSSSYGNSSQQTSIFGAAAQQAASPFGGPSVQTTSPFGGVAQTQPVSSVFGGAPTVGHSGGSIFGGSSAPPAAAASSFSFALPNTFAGNSANPVQGGNPFGAPPSNAPNVFGGGTAQAGAQPAGNVFGYSGAPKNMSSPVVQQSNISLNTTLYTSMAQLSSEEKSEYEADTFTLGKIPCRPPPRELC</sequence>
<reference evidence="12" key="1">
    <citation type="submission" date="2022-12" db="EMBL/GenBank/DDBJ databases">
        <title>Chromosome-level genome assembly of the bean flower thrips Megalurothrips usitatus.</title>
        <authorList>
            <person name="Ma L."/>
            <person name="Liu Q."/>
            <person name="Li H."/>
            <person name="Cai W."/>
        </authorList>
    </citation>
    <scope>NUCLEOTIDE SEQUENCE</scope>
    <source>
        <strain evidence="12">Cailab_2022a</strain>
    </source>
</reference>
<dbReference type="AlphaFoldDB" id="A0AAV7XBF6"/>
<keyword evidence="5" id="KW-0539">Nucleus</keyword>
<evidence type="ECO:0000256" key="10">
    <source>
        <dbReference type="SAM" id="MobiDB-lite"/>
    </source>
</evidence>
<evidence type="ECO:0000313" key="12">
    <source>
        <dbReference type="EMBL" id="KAJ1522213.1"/>
    </source>
</evidence>
<keyword evidence="3 9" id="KW-0863">Zinc-finger</keyword>
<evidence type="ECO:0000256" key="2">
    <source>
        <dbReference type="ARBA" id="ARBA00022723"/>
    </source>
</evidence>
<keyword evidence="2 9" id="KW-0479">Metal-binding</keyword>
<dbReference type="InterPro" id="IPR041367">
    <property type="entry name" value="Znf-CCCH_4"/>
</dbReference>
<dbReference type="Pfam" id="PF18044">
    <property type="entry name" value="zf-CCCH_4"/>
    <property type="match status" value="1"/>
</dbReference>
<dbReference type="GO" id="GO:0031965">
    <property type="term" value="C:nuclear membrane"/>
    <property type="evidence" value="ECO:0007669"/>
    <property type="project" value="UniProtKB-SubCell"/>
</dbReference>
<dbReference type="PANTHER" id="PTHR46527:SF1">
    <property type="entry name" value="NUCLEOPORIN NUP42"/>
    <property type="match status" value="1"/>
</dbReference>
<evidence type="ECO:0000313" key="13">
    <source>
        <dbReference type="Proteomes" id="UP001075354"/>
    </source>
</evidence>
<comment type="caution">
    <text evidence="12">The sequence shown here is derived from an EMBL/GenBank/DDBJ whole genome shotgun (WGS) entry which is preliminary data.</text>
</comment>
<feature type="compositionally biased region" description="Low complexity" evidence="10">
    <location>
        <begin position="205"/>
        <end position="218"/>
    </location>
</feature>
<feature type="compositionally biased region" description="Polar residues" evidence="10">
    <location>
        <begin position="226"/>
        <end position="247"/>
    </location>
</feature>
<evidence type="ECO:0000256" key="6">
    <source>
        <dbReference type="ARBA" id="ARBA00037262"/>
    </source>
</evidence>
<keyword evidence="4 9" id="KW-0862">Zinc</keyword>
<feature type="compositionally biased region" description="Low complexity" evidence="10">
    <location>
        <begin position="256"/>
        <end position="268"/>
    </location>
</feature>
<accession>A0AAV7XBF6</accession>
<evidence type="ECO:0000256" key="7">
    <source>
        <dbReference type="ARBA" id="ARBA00039886"/>
    </source>
</evidence>
<evidence type="ECO:0000259" key="11">
    <source>
        <dbReference type="PROSITE" id="PS50103"/>
    </source>
</evidence>
<dbReference type="PROSITE" id="PS50103">
    <property type="entry name" value="ZF_C3H1"/>
    <property type="match status" value="1"/>
</dbReference>
<feature type="compositionally biased region" description="Polar residues" evidence="10">
    <location>
        <begin position="177"/>
        <end position="204"/>
    </location>
</feature>
<dbReference type="InterPro" id="IPR051767">
    <property type="entry name" value="Nucleoporin_NUP42"/>
</dbReference>
<dbReference type="InterPro" id="IPR036855">
    <property type="entry name" value="Znf_CCCH_sf"/>
</dbReference>